<dbReference type="Gene3D" id="3.30.559.10">
    <property type="entry name" value="Chloramphenicol acetyltransferase-like domain"/>
    <property type="match status" value="1"/>
</dbReference>
<reference evidence="2 3" key="1">
    <citation type="submission" date="2020-01" db="EMBL/GenBank/DDBJ databases">
        <title>Insect and environment-associated Actinomycetes.</title>
        <authorList>
            <person name="Currrie C."/>
            <person name="Chevrette M."/>
            <person name="Carlson C."/>
            <person name="Stubbendieck R."/>
            <person name="Wendt-Pienkowski E."/>
        </authorList>
    </citation>
    <scope>NUCLEOTIDE SEQUENCE [LARGE SCALE GENOMIC DNA]</scope>
    <source>
        <strain evidence="2 3">SID7590</strain>
    </source>
</reference>
<evidence type="ECO:0000313" key="2">
    <source>
        <dbReference type="EMBL" id="NEC20452.1"/>
    </source>
</evidence>
<dbReference type="Proteomes" id="UP000469670">
    <property type="component" value="Unassembled WGS sequence"/>
</dbReference>
<dbReference type="EMBL" id="JAAGMP010000875">
    <property type="protein sequence ID" value="NEC20452.1"/>
    <property type="molecule type" value="Genomic_DNA"/>
</dbReference>
<name>A0A7K3S0M0_9ACTN</name>
<dbReference type="InterPro" id="IPR023213">
    <property type="entry name" value="CAT-like_dom_sf"/>
</dbReference>
<proteinExistence type="predicted"/>
<dbReference type="InterPro" id="IPR001242">
    <property type="entry name" value="Condensation_dom"/>
</dbReference>
<organism evidence="2 3">
    <name type="scientific">Streptomyces parvus</name>
    <dbReference type="NCBI Taxonomy" id="66428"/>
    <lineage>
        <taxon>Bacteria</taxon>
        <taxon>Bacillati</taxon>
        <taxon>Actinomycetota</taxon>
        <taxon>Actinomycetes</taxon>
        <taxon>Kitasatosporales</taxon>
        <taxon>Streptomycetaceae</taxon>
        <taxon>Streptomyces</taxon>
    </lineage>
</organism>
<dbReference type="GO" id="GO:0008610">
    <property type="term" value="P:lipid biosynthetic process"/>
    <property type="evidence" value="ECO:0007669"/>
    <property type="project" value="UniProtKB-ARBA"/>
</dbReference>
<sequence>MALSEVRNDVRLPVTAAQLGVWVAQRLAPESALYQCAVHFDSGPLDIEVLRRSVARAVAETEALRARFGDDGEVFQVISGTGTGTGTGALEPPVDLIDLSATPDPEAAARAWMDEDLGTTPDLEAGPLFRHALLVLSESRHFFYLRYHHIVLDGFGQTRYLDRVARVYSALLAGEEPGPMRARGLGALVEEESAYRESAHHGSDREFLLERLAGAEERQSLADGTAGTAPRALRLRTALP</sequence>
<evidence type="ECO:0000259" key="1">
    <source>
        <dbReference type="Pfam" id="PF00668"/>
    </source>
</evidence>
<feature type="non-terminal residue" evidence="2">
    <location>
        <position position="240"/>
    </location>
</feature>
<dbReference type="SUPFAM" id="SSF52777">
    <property type="entry name" value="CoA-dependent acyltransferases"/>
    <property type="match status" value="1"/>
</dbReference>
<gene>
    <name evidence="2" type="ORF">G3I50_19695</name>
</gene>
<accession>A0A7K3S0M0</accession>
<dbReference type="Pfam" id="PF00668">
    <property type="entry name" value="Condensation"/>
    <property type="match status" value="1"/>
</dbReference>
<feature type="domain" description="Condensation" evidence="1">
    <location>
        <begin position="12"/>
        <end position="229"/>
    </location>
</feature>
<evidence type="ECO:0000313" key="3">
    <source>
        <dbReference type="Proteomes" id="UP000469670"/>
    </source>
</evidence>
<comment type="caution">
    <text evidence="2">The sequence shown here is derived from an EMBL/GenBank/DDBJ whole genome shotgun (WGS) entry which is preliminary data.</text>
</comment>
<dbReference type="AlphaFoldDB" id="A0A7K3S0M0"/>
<protein>
    <recommendedName>
        <fullName evidence="1">Condensation domain-containing protein</fullName>
    </recommendedName>
</protein>
<dbReference type="GO" id="GO:0003824">
    <property type="term" value="F:catalytic activity"/>
    <property type="evidence" value="ECO:0007669"/>
    <property type="project" value="InterPro"/>
</dbReference>
<dbReference type="RefSeq" id="WP_239086297.1">
    <property type="nucleotide sequence ID" value="NZ_JAAGMP010000875.1"/>
</dbReference>